<sequence length="184" mass="20421">MADDQVNVRPKTPFKDIQNELNVVPQLKTTGALAKYLKRHLEVESWIAYSRAHALKQLRSKADAAHPCLLVVFNMAEIQARAETVQLTPAEALQALDGAFTHYGARVETFAGTQDQKVTKACYFKKFRDSETWAFTPSQNRLIEMAGGAAPPEFAPVPITSADLLFIKDGSVGDCAKLHFFVKR</sequence>
<gene>
    <name evidence="1" type="ORF">KFL_000030095</name>
</gene>
<proteinExistence type="predicted"/>
<protein>
    <submittedName>
        <fullName evidence="1">Uncharacterized protein</fullName>
    </submittedName>
</protein>
<dbReference type="EMBL" id="DF236952">
    <property type="protein sequence ID" value="GAQ77730.1"/>
    <property type="molecule type" value="Genomic_DNA"/>
</dbReference>
<evidence type="ECO:0000313" key="2">
    <source>
        <dbReference type="Proteomes" id="UP000054558"/>
    </source>
</evidence>
<organism evidence="1 2">
    <name type="scientific">Klebsormidium nitens</name>
    <name type="common">Green alga</name>
    <name type="synonym">Ulothrix nitens</name>
    <dbReference type="NCBI Taxonomy" id="105231"/>
    <lineage>
        <taxon>Eukaryota</taxon>
        <taxon>Viridiplantae</taxon>
        <taxon>Streptophyta</taxon>
        <taxon>Klebsormidiophyceae</taxon>
        <taxon>Klebsormidiales</taxon>
        <taxon>Klebsormidiaceae</taxon>
        <taxon>Klebsormidium</taxon>
    </lineage>
</organism>
<name>A0A1Y1HH23_KLENI</name>
<dbReference type="Proteomes" id="UP000054558">
    <property type="component" value="Unassembled WGS sequence"/>
</dbReference>
<accession>A0A1Y1HH23</accession>
<keyword evidence="2" id="KW-1185">Reference proteome</keyword>
<evidence type="ECO:0000313" key="1">
    <source>
        <dbReference type="EMBL" id="GAQ77730.1"/>
    </source>
</evidence>
<dbReference type="AlphaFoldDB" id="A0A1Y1HH23"/>
<reference evidence="1 2" key="1">
    <citation type="journal article" date="2014" name="Nat. Commun.">
        <title>Klebsormidium flaccidum genome reveals primary factors for plant terrestrial adaptation.</title>
        <authorList>
            <person name="Hori K."/>
            <person name="Maruyama F."/>
            <person name="Fujisawa T."/>
            <person name="Togashi T."/>
            <person name="Yamamoto N."/>
            <person name="Seo M."/>
            <person name="Sato S."/>
            <person name="Yamada T."/>
            <person name="Mori H."/>
            <person name="Tajima N."/>
            <person name="Moriyama T."/>
            <person name="Ikeuchi M."/>
            <person name="Watanabe M."/>
            <person name="Wada H."/>
            <person name="Kobayashi K."/>
            <person name="Saito M."/>
            <person name="Masuda T."/>
            <person name="Sasaki-Sekimoto Y."/>
            <person name="Mashiguchi K."/>
            <person name="Awai K."/>
            <person name="Shimojima M."/>
            <person name="Masuda S."/>
            <person name="Iwai M."/>
            <person name="Nobusawa T."/>
            <person name="Narise T."/>
            <person name="Kondo S."/>
            <person name="Saito H."/>
            <person name="Sato R."/>
            <person name="Murakawa M."/>
            <person name="Ihara Y."/>
            <person name="Oshima-Yamada Y."/>
            <person name="Ohtaka K."/>
            <person name="Satoh M."/>
            <person name="Sonobe K."/>
            <person name="Ishii M."/>
            <person name="Ohtani R."/>
            <person name="Kanamori-Sato M."/>
            <person name="Honoki R."/>
            <person name="Miyazaki D."/>
            <person name="Mochizuki H."/>
            <person name="Umetsu J."/>
            <person name="Higashi K."/>
            <person name="Shibata D."/>
            <person name="Kamiya Y."/>
            <person name="Sato N."/>
            <person name="Nakamura Y."/>
            <person name="Tabata S."/>
            <person name="Ida S."/>
            <person name="Kurokawa K."/>
            <person name="Ohta H."/>
        </authorList>
    </citation>
    <scope>NUCLEOTIDE SEQUENCE [LARGE SCALE GENOMIC DNA]</scope>
    <source>
        <strain evidence="1 2">NIES-2285</strain>
    </source>
</reference>